<dbReference type="GO" id="GO:0008800">
    <property type="term" value="F:beta-lactamase activity"/>
    <property type="evidence" value="ECO:0007669"/>
    <property type="project" value="UniProtKB-EC"/>
</dbReference>
<feature type="chain" id="PRO_5004213142" evidence="2">
    <location>
        <begin position="23"/>
        <end position="432"/>
    </location>
</feature>
<dbReference type="OrthoDB" id="108135at2"/>
<comment type="catalytic activity">
    <reaction evidence="1">
        <text>a beta-lactam + H2O = a substituted beta-amino acid</text>
        <dbReference type="Rhea" id="RHEA:20401"/>
        <dbReference type="ChEBI" id="CHEBI:15377"/>
        <dbReference type="ChEBI" id="CHEBI:35627"/>
        <dbReference type="ChEBI" id="CHEBI:140347"/>
        <dbReference type="EC" id="3.5.2.6"/>
    </reaction>
</comment>
<keyword evidence="2" id="KW-0732">Signal</keyword>
<dbReference type="Proteomes" id="UP000008808">
    <property type="component" value="Chromosome"/>
</dbReference>
<dbReference type="KEGG" id="eli:ELI_05955"/>
<name>Q2NAK8_ERYLH</name>
<sequence length="432" mass="47014">MRFMIAAIALAYSALSGEPANAQATDESAASDATMLEKAAEQVVEVIRGEAQPEEAFAPGFLAAVPREQFAAISAQLTGQFGPIIGVEKVEASSQYAGTIYLRFEKAIGSGNFVIEPEEPHRVTGLLLQTFEPIDDDVDKITQDLEALPGDVSVLFAPLAAGAEPILSFNPDKQLAIGSTFKLYVLATLAAEVEAGKRNWDDVIALDVKSFPSGMMQDWPQGSPVTLQTLASLMISISDNTATDQLVRVLGREAVEGQMAKSGHSAMDPMRPLLTTLDLFKLKGDPSLAREWLGLDQRARRAKVAAFEAEHDWKSYTVTPPTFVEPTAIETLEWFADMRDLAGLMRMFAEADDDTALDVMAINPSMPPSMRQRWDYIGYKGGSEPGVLNLTWLLRDKAGAWHMLAMSWNNSQANVQSSTFELLAQRIVALAD</sequence>
<dbReference type="SUPFAM" id="SSF56601">
    <property type="entry name" value="beta-lactamase/transpeptidase-like"/>
    <property type="match status" value="1"/>
</dbReference>
<dbReference type="GO" id="GO:0030655">
    <property type="term" value="P:beta-lactam antibiotic catabolic process"/>
    <property type="evidence" value="ECO:0007669"/>
    <property type="project" value="InterPro"/>
</dbReference>
<dbReference type="Gene3D" id="3.40.710.10">
    <property type="entry name" value="DD-peptidase/beta-lactamase superfamily"/>
    <property type="match status" value="1"/>
</dbReference>
<dbReference type="Pfam" id="PF13354">
    <property type="entry name" value="Beta-lactamase2"/>
    <property type="match status" value="1"/>
</dbReference>
<dbReference type="PANTHER" id="PTHR35333">
    <property type="entry name" value="BETA-LACTAMASE"/>
    <property type="match status" value="1"/>
</dbReference>
<dbReference type="InterPro" id="IPR000871">
    <property type="entry name" value="Beta-lactam_class-A"/>
</dbReference>
<evidence type="ECO:0000313" key="4">
    <source>
        <dbReference type="EMBL" id="ABC63283.1"/>
    </source>
</evidence>
<evidence type="ECO:0000256" key="2">
    <source>
        <dbReference type="SAM" id="SignalP"/>
    </source>
</evidence>
<dbReference type="InterPro" id="IPR012338">
    <property type="entry name" value="Beta-lactam/transpept-like"/>
</dbReference>
<dbReference type="HOGENOM" id="CLU_042385_0_0_5"/>
<dbReference type="PANTHER" id="PTHR35333:SF5">
    <property type="entry name" value="CONSERVED LIPOPROTEIN LPQF-RELATED"/>
    <property type="match status" value="1"/>
</dbReference>
<feature type="domain" description="Beta-lactamase class A catalytic" evidence="3">
    <location>
        <begin position="155"/>
        <end position="265"/>
    </location>
</feature>
<evidence type="ECO:0000259" key="3">
    <source>
        <dbReference type="Pfam" id="PF13354"/>
    </source>
</evidence>
<evidence type="ECO:0000313" key="5">
    <source>
        <dbReference type="Proteomes" id="UP000008808"/>
    </source>
</evidence>
<dbReference type="GO" id="GO:0046677">
    <property type="term" value="P:response to antibiotic"/>
    <property type="evidence" value="ECO:0007669"/>
    <property type="project" value="InterPro"/>
</dbReference>
<gene>
    <name evidence="4" type="ordered locus">ELI_05955</name>
</gene>
<reference evidence="5" key="1">
    <citation type="journal article" date="2009" name="J. Bacteriol.">
        <title>Complete genome sequence of Erythrobacter litoralis HTCC2594.</title>
        <authorList>
            <person name="Oh H.M."/>
            <person name="Giovannoni S.J."/>
            <person name="Ferriera S."/>
            <person name="Johnson J."/>
            <person name="Cho J.C."/>
        </authorList>
    </citation>
    <scope>NUCLEOTIDE SEQUENCE [LARGE SCALE GENOMIC DNA]</scope>
    <source>
        <strain evidence="5">HTCC2594</strain>
    </source>
</reference>
<organism evidence="4 5">
    <name type="scientific">Erythrobacter litoralis (strain HTCC2594)</name>
    <dbReference type="NCBI Taxonomy" id="314225"/>
    <lineage>
        <taxon>Bacteria</taxon>
        <taxon>Pseudomonadati</taxon>
        <taxon>Pseudomonadota</taxon>
        <taxon>Alphaproteobacteria</taxon>
        <taxon>Sphingomonadales</taxon>
        <taxon>Erythrobacteraceae</taxon>
        <taxon>Erythrobacter/Porphyrobacter group</taxon>
        <taxon>Erythrobacter</taxon>
    </lineage>
</organism>
<accession>Q2NAK8</accession>
<dbReference type="EMBL" id="CP000157">
    <property type="protein sequence ID" value="ABC63283.1"/>
    <property type="molecule type" value="Genomic_DNA"/>
</dbReference>
<evidence type="ECO:0000256" key="1">
    <source>
        <dbReference type="ARBA" id="ARBA00001526"/>
    </source>
</evidence>
<keyword evidence="5" id="KW-1185">Reference proteome</keyword>
<protein>
    <submittedName>
        <fullName evidence="4">Putative beta-lactamase</fullName>
    </submittedName>
</protein>
<dbReference type="AlphaFoldDB" id="Q2NAK8"/>
<feature type="signal peptide" evidence="2">
    <location>
        <begin position="1"/>
        <end position="22"/>
    </location>
</feature>
<dbReference type="InterPro" id="IPR045155">
    <property type="entry name" value="Beta-lactam_cat"/>
</dbReference>
<dbReference type="STRING" id="314225.ELI_05955"/>
<proteinExistence type="predicted"/>
<dbReference type="eggNOG" id="COG2367">
    <property type="taxonomic scope" value="Bacteria"/>
</dbReference>